<evidence type="ECO:0000313" key="2">
    <source>
        <dbReference type="Proteomes" id="UP001193389"/>
    </source>
</evidence>
<protein>
    <submittedName>
        <fullName evidence="1">Uncharacterized protein</fullName>
    </submittedName>
</protein>
<sequence length="43" mass="5020">MMETKQGIWEKLFPVKSFTGKVGILSDQVFHQNPKLECFCNLF</sequence>
<name>A0A5K7S2I8_9BACT</name>
<dbReference type="EMBL" id="AP018694">
    <property type="protein sequence ID" value="BBE15868.1"/>
    <property type="molecule type" value="Genomic_DNA"/>
</dbReference>
<organism evidence="1 2">
    <name type="scientific">Aquipluma nitroreducens</name>
    <dbReference type="NCBI Taxonomy" id="2010828"/>
    <lineage>
        <taxon>Bacteria</taxon>
        <taxon>Pseudomonadati</taxon>
        <taxon>Bacteroidota</taxon>
        <taxon>Bacteroidia</taxon>
        <taxon>Marinilabiliales</taxon>
        <taxon>Prolixibacteraceae</taxon>
        <taxon>Aquipluma</taxon>
    </lineage>
</organism>
<evidence type="ECO:0000313" key="1">
    <source>
        <dbReference type="EMBL" id="BBE15868.1"/>
    </source>
</evidence>
<reference evidence="1" key="1">
    <citation type="journal article" date="2020" name="Int. J. Syst. Evol. Microbiol.">
        <title>Aquipluma nitroreducens gen. nov. sp. nov., a novel facultatively anaerobic bacterium isolated from a freshwater lake.</title>
        <authorList>
            <person name="Watanabe M."/>
            <person name="Kojima H."/>
            <person name="Fukui M."/>
        </authorList>
    </citation>
    <scope>NUCLEOTIDE SEQUENCE</scope>
    <source>
        <strain evidence="1">MeG22</strain>
    </source>
</reference>
<keyword evidence="2" id="KW-1185">Reference proteome</keyword>
<dbReference type="AlphaFoldDB" id="A0A5K7S2I8"/>
<accession>A0A5K7S2I8</accession>
<dbReference type="Proteomes" id="UP001193389">
    <property type="component" value="Chromosome"/>
</dbReference>
<proteinExistence type="predicted"/>
<gene>
    <name evidence="1" type="ORF">AQPE_0004</name>
</gene>
<dbReference type="KEGG" id="anf:AQPE_0004"/>